<gene>
    <name evidence="2" type="ORF">PXEA_LOCUS29</name>
</gene>
<dbReference type="Proteomes" id="UP000784294">
    <property type="component" value="Unassembled WGS sequence"/>
</dbReference>
<accession>A0A3S5CGJ0</accession>
<dbReference type="EMBL" id="CAAALY010000066">
    <property type="protein sequence ID" value="VEL06589.1"/>
    <property type="molecule type" value="Genomic_DNA"/>
</dbReference>
<evidence type="ECO:0008006" key="4">
    <source>
        <dbReference type="Google" id="ProtNLM"/>
    </source>
</evidence>
<keyword evidence="1" id="KW-0732">Signal</keyword>
<feature type="chain" id="PRO_5018563258" description="Secreted protein" evidence="1">
    <location>
        <begin position="24"/>
        <end position="115"/>
    </location>
</feature>
<organism evidence="2 3">
    <name type="scientific">Protopolystoma xenopodis</name>
    <dbReference type="NCBI Taxonomy" id="117903"/>
    <lineage>
        <taxon>Eukaryota</taxon>
        <taxon>Metazoa</taxon>
        <taxon>Spiralia</taxon>
        <taxon>Lophotrochozoa</taxon>
        <taxon>Platyhelminthes</taxon>
        <taxon>Monogenea</taxon>
        <taxon>Polyopisthocotylea</taxon>
        <taxon>Polystomatidea</taxon>
        <taxon>Polystomatidae</taxon>
        <taxon>Protopolystoma</taxon>
    </lineage>
</organism>
<keyword evidence="3" id="KW-1185">Reference proteome</keyword>
<evidence type="ECO:0000313" key="2">
    <source>
        <dbReference type="EMBL" id="VEL06589.1"/>
    </source>
</evidence>
<feature type="signal peptide" evidence="1">
    <location>
        <begin position="1"/>
        <end position="23"/>
    </location>
</feature>
<protein>
    <recommendedName>
        <fullName evidence="4">Secreted protein</fullName>
    </recommendedName>
</protein>
<dbReference type="AlphaFoldDB" id="A0A3S5CGJ0"/>
<sequence>MTLPNAQLPLCSALHLILSSVLAAVPGSFAPSYIRLCAYIQPDGHVISRSTESSCWYRSNETHKREIAMYPFVTSRMPDTNLPLLTTCPACGHDKPRKFIRAPPLLSSHSDNPNL</sequence>
<name>A0A3S5CGJ0_9PLAT</name>
<evidence type="ECO:0000313" key="3">
    <source>
        <dbReference type="Proteomes" id="UP000784294"/>
    </source>
</evidence>
<proteinExistence type="predicted"/>
<evidence type="ECO:0000256" key="1">
    <source>
        <dbReference type="SAM" id="SignalP"/>
    </source>
</evidence>
<reference evidence="2" key="1">
    <citation type="submission" date="2018-11" db="EMBL/GenBank/DDBJ databases">
        <authorList>
            <consortium name="Pathogen Informatics"/>
        </authorList>
    </citation>
    <scope>NUCLEOTIDE SEQUENCE</scope>
</reference>
<comment type="caution">
    <text evidence="2">The sequence shown here is derived from an EMBL/GenBank/DDBJ whole genome shotgun (WGS) entry which is preliminary data.</text>
</comment>